<comment type="subcellular location">
    <subcellularLocation>
        <location evidence="1">Endomembrane system</location>
        <topology evidence="1">Multi-pass membrane protein</topology>
    </subcellularLocation>
</comment>
<dbReference type="EMBL" id="CAXKWB010001506">
    <property type="protein sequence ID" value="CAL4064557.1"/>
    <property type="molecule type" value="Genomic_DNA"/>
</dbReference>
<feature type="non-terminal residue" evidence="15">
    <location>
        <position position="930"/>
    </location>
</feature>
<evidence type="ECO:0000256" key="10">
    <source>
        <dbReference type="ARBA" id="ARBA00023180"/>
    </source>
</evidence>
<evidence type="ECO:0000313" key="16">
    <source>
        <dbReference type="Proteomes" id="UP001497623"/>
    </source>
</evidence>
<keyword evidence="4 12" id="KW-0812">Transmembrane</keyword>
<feature type="transmembrane region" description="Helical" evidence="12">
    <location>
        <begin position="513"/>
        <end position="531"/>
    </location>
</feature>
<evidence type="ECO:0000256" key="9">
    <source>
        <dbReference type="ARBA" id="ARBA00023136"/>
    </source>
</evidence>
<dbReference type="AlphaFoldDB" id="A0AAV2PUI2"/>
<sequence length="930" mass="104377">MYINDYSRFYAELRSFKNIILLKIPSDFVKNHKNDKIMESKLNKGIKNLNNRSSNPFHRLLSRNNLLLSLKITIANPQSPVLHTGSNLGGFIIHFSIIPYSKLEEKSIGNGGVSYINSIKCIANTTFLKDLIMISSFACKRNFVHICNLHGGGGAAWCLFISMFRDVTDRWQQAQGGGKKRRLITRKIRGNHHTYHFVHPLEAVDQLLSRNKFSEKMHLVPHIRNHIFLRHKLRYEAENLREHCHLVGRFTGDSYDIELREGGKISGKGKTHSSTVDLKDSAKANNSNDPLSKNQGNKMSASERSKGQKKPQEGEKAKNGIWGGSTQSHMLNVIEHVSNARSTVIGYRGYYISCILIVRLILNIDSSTAAVSAIWCDEWLNGFDNTSITIANETIISHNIADNPDSSFYQTVYGCLILVILGTSLTRGFAFMKVSLHASSRMHDNVFVKVFRSPMSFFDTTPSGRIINIFSRDMDEIDVMLPNTLETFLQNLWLIGCSLMFVCLVFPHFLPILLLLAVLFIFIRSVFRIGIRDFKRMENLSRSPLYSHVSTTVNGLATINAYGKQEMFTKKFMVLFDENSANFYMFNCALRWLAVRLDLLALLVTASTAMLSLLLRGSVDAAFAGLALAYSAQLSGIFQFTVRLSTETEARFTSVQRINNYIKGLVSEAPPIIESTRPEISWPKYGRISFRNVEMRYRPETPLVLKGITLHIDEEEKIGVVGRTGSGKSSLGVAIFRMVELAGGKINIDHIDISTLGLEDLRSHISIIPQDPTLFIGTIRYNLDPFDRHPDAAIWNALEQTYMKDTISAMPKSLLSPVIENGENFSVGERQLLCMARALLRNSKILFLDEATAAIDTQTDAKIQKTLSEAFKNCTMITVAHRLNTVMSCSRVLVMDDGKVAEFDSPAALTANPNSAFAKMLASFDTKPQT</sequence>
<dbReference type="PROSITE" id="PS50893">
    <property type="entry name" value="ABC_TRANSPORTER_2"/>
    <property type="match status" value="1"/>
</dbReference>
<dbReference type="CDD" id="cd03244">
    <property type="entry name" value="ABCC_MRP_domain2"/>
    <property type="match status" value="1"/>
</dbReference>
<dbReference type="GO" id="GO:0012505">
    <property type="term" value="C:endomembrane system"/>
    <property type="evidence" value="ECO:0007669"/>
    <property type="project" value="UniProtKB-SubCell"/>
</dbReference>
<dbReference type="PANTHER" id="PTHR24223">
    <property type="entry name" value="ATP-BINDING CASSETTE SUB-FAMILY C"/>
    <property type="match status" value="1"/>
</dbReference>
<evidence type="ECO:0000256" key="5">
    <source>
        <dbReference type="ARBA" id="ARBA00022737"/>
    </source>
</evidence>
<evidence type="ECO:0000256" key="2">
    <source>
        <dbReference type="ARBA" id="ARBA00009726"/>
    </source>
</evidence>
<dbReference type="Pfam" id="PF00005">
    <property type="entry name" value="ABC_tran"/>
    <property type="match status" value="1"/>
</dbReference>
<evidence type="ECO:0000313" key="15">
    <source>
        <dbReference type="EMBL" id="CAL4064557.1"/>
    </source>
</evidence>
<evidence type="ECO:0000256" key="6">
    <source>
        <dbReference type="ARBA" id="ARBA00022741"/>
    </source>
</evidence>
<organism evidence="15 16">
    <name type="scientific">Meganyctiphanes norvegica</name>
    <name type="common">Northern krill</name>
    <name type="synonym">Thysanopoda norvegica</name>
    <dbReference type="NCBI Taxonomy" id="48144"/>
    <lineage>
        <taxon>Eukaryota</taxon>
        <taxon>Metazoa</taxon>
        <taxon>Ecdysozoa</taxon>
        <taxon>Arthropoda</taxon>
        <taxon>Crustacea</taxon>
        <taxon>Multicrustacea</taxon>
        <taxon>Malacostraca</taxon>
        <taxon>Eumalacostraca</taxon>
        <taxon>Eucarida</taxon>
        <taxon>Euphausiacea</taxon>
        <taxon>Euphausiidae</taxon>
        <taxon>Meganyctiphanes</taxon>
    </lineage>
</organism>
<dbReference type="FunFam" id="1.20.1560.10:FF:000015">
    <property type="entry name" value="multidrug resistance-associated protein 5 isoform X1"/>
    <property type="match status" value="1"/>
</dbReference>
<keyword evidence="6" id="KW-0547">Nucleotide-binding</keyword>
<dbReference type="GO" id="GO:0016020">
    <property type="term" value="C:membrane"/>
    <property type="evidence" value="ECO:0007669"/>
    <property type="project" value="InterPro"/>
</dbReference>
<evidence type="ECO:0000256" key="8">
    <source>
        <dbReference type="ARBA" id="ARBA00022989"/>
    </source>
</evidence>
<feature type="domain" description="ABC transporter" evidence="13">
    <location>
        <begin position="688"/>
        <end position="922"/>
    </location>
</feature>
<keyword evidence="10" id="KW-0325">Glycoprotein</keyword>
<evidence type="ECO:0000256" key="4">
    <source>
        <dbReference type="ARBA" id="ARBA00022692"/>
    </source>
</evidence>
<dbReference type="InterPro" id="IPR003439">
    <property type="entry name" value="ABC_transporter-like_ATP-bd"/>
</dbReference>
<dbReference type="GO" id="GO:0140359">
    <property type="term" value="F:ABC-type transporter activity"/>
    <property type="evidence" value="ECO:0007669"/>
    <property type="project" value="InterPro"/>
</dbReference>
<dbReference type="SMART" id="SM00382">
    <property type="entry name" value="AAA"/>
    <property type="match status" value="1"/>
</dbReference>
<dbReference type="InterPro" id="IPR050173">
    <property type="entry name" value="ABC_transporter_C-like"/>
</dbReference>
<dbReference type="InterPro" id="IPR036640">
    <property type="entry name" value="ABC1_TM_sf"/>
</dbReference>
<evidence type="ECO:0000259" key="13">
    <source>
        <dbReference type="PROSITE" id="PS50893"/>
    </source>
</evidence>
<dbReference type="Gene3D" id="3.40.50.300">
    <property type="entry name" value="P-loop containing nucleotide triphosphate hydrolases"/>
    <property type="match status" value="1"/>
</dbReference>
<keyword evidence="9 12" id="KW-0472">Membrane</keyword>
<comment type="similarity">
    <text evidence="2">Belongs to the ABC transporter superfamily. ABCC family. Conjugate transporter (TC 3.A.1.208) subfamily.</text>
</comment>
<feature type="compositionally biased region" description="Polar residues" evidence="11">
    <location>
        <begin position="283"/>
        <end position="300"/>
    </location>
</feature>
<dbReference type="InterPro" id="IPR027417">
    <property type="entry name" value="P-loop_NTPase"/>
</dbReference>
<keyword evidence="8 12" id="KW-1133">Transmembrane helix</keyword>
<dbReference type="PANTHER" id="PTHR24223:SF447">
    <property type="entry name" value="MULTIDRUG RESISTANCE-ASSOCIATED PROTEIN 5"/>
    <property type="match status" value="1"/>
</dbReference>
<evidence type="ECO:0000256" key="1">
    <source>
        <dbReference type="ARBA" id="ARBA00004127"/>
    </source>
</evidence>
<evidence type="ECO:0000259" key="14">
    <source>
        <dbReference type="PROSITE" id="PS50929"/>
    </source>
</evidence>
<dbReference type="GO" id="GO:0016887">
    <property type="term" value="F:ATP hydrolysis activity"/>
    <property type="evidence" value="ECO:0007669"/>
    <property type="project" value="InterPro"/>
</dbReference>
<dbReference type="PROSITE" id="PS00211">
    <property type="entry name" value="ABC_TRANSPORTER_1"/>
    <property type="match status" value="1"/>
</dbReference>
<feature type="region of interest" description="Disordered" evidence="11">
    <location>
        <begin position="263"/>
        <end position="323"/>
    </location>
</feature>
<keyword evidence="3" id="KW-0813">Transport</keyword>
<evidence type="ECO:0000256" key="12">
    <source>
        <dbReference type="SAM" id="Phobius"/>
    </source>
</evidence>
<feature type="compositionally biased region" description="Basic and acidic residues" evidence="11">
    <location>
        <begin position="301"/>
        <end position="318"/>
    </location>
</feature>
<proteinExistence type="inferred from homology"/>
<evidence type="ECO:0000256" key="11">
    <source>
        <dbReference type="SAM" id="MobiDB-lite"/>
    </source>
</evidence>
<keyword evidence="5" id="KW-0677">Repeat</keyword>
<dbReference type="PROSITE" id="PS50929">
    <property type="entry name" value="ABC_TM1F"/>
    <property type="match status" value="1"/>
</dbReference>
<dbReference type="GO" id="GO:0005524">
    <property type="term" value="F:ATP binding"/>
    <property type="evidence" value="ECO:0007669"/>
    <property type="project" value="UniProtKB-KW"/>
</dbReference>
<reference evidence="15 16" key="1">
    <citation type="submission" date="2024-05" db="EMBL/GenBank/DDBJ databases">
        <authorList>
            <person name="Wallberg A."/>
        </authorList>
    </citation>
    <scope>NUCLEOTIDE SEQUENCE [LARGE SCALE GENOMIC DNA]</scope>
</reference>
<keyword evidence="7" id="KW-0067">ATP-binding</keyword>
<dbReference type="InterPro" id="IPR011527">
    <property type="entry name" value="ABC1_TM_dom"/>
</dbReference>
<dbReference type="SUPFAM" id="SSF90123">
    <property type="entry name" value="ABC transporter transmembrane region"/>
    <property type="match status" value="1"/>
</dbReference>
<dbReference type="CDD" id="cd18599">
    <property type="entry name" value="ABC_6TM_MRP5_8_9_D2"/>
    <property type="match status" value="1"/>
</dbReference>
<evidence type="ECO:0000256" key="3">
    <source>
        <dbReference type="ARBA" id="ARBA00022448"/>
    </source>
</evidence>
<accession>A0AAV2PUI2</accession>
<dbReference type="FunFam" id="3.40.50.300:FF:000074">
    <property type="entry name" value="Multidrug resistance-associated protein 5 isoform 1"/>
    <property type="match status" value="1"/>
</dbReference>
<gene>
    <name evidence="15" type="ORF">MNOR_LOCUS4154</name>
</gene>
<dbReference type="Gene3D" id="1.20.1560.10">
    <property type="entry name" value="ABC transporter type 1, transmembrane domain"/>
    <property type="match status" value="1"/>
</dbReference>
<dbReference type="InterPro" id="IPR003593">
    <property type="entry name" value="AAA+_ATPase"/>
</dbReference>
<dbReference type="Proteomes" id="UP001497623">
    <property type="component" value="Unassembled WGS sequence"/>
</dbReference>
<dbReference type="Pfam" id="PF00664">
    <property type="entry name" value="ABC_membrane"/>
    <property type="match status" value="1"/>
</dbReference>
<name>A0AAV2PUI2_MEGNR</name>
<comment type="caution">
    <text evidence="15">The sequence shown here is derived from an EMBL/GenBank/DDBJ whole genome shotgun (WGS) entry which is preliminary data.</text>
</comment>
<protein>
    <submittedName>
        <fullName evidence="15">Uncharacterized protein</fullName>
    </submittedName>
</protein>
<evidence type="ECO:0000256" key="7">
    <source>
        <dbReference type="ARBA" id="ARBA00022840"/>
    </source>
</evidence>
<dbReference type="InterPro" id="IPR017871">
    <property type="entry name" value="ABC_transporter-like_CS"/>
</dbReference>
<feature type="transmembrane region" description="Helical" evidence="12">
    <location>
        <begin position="593"/>
        <end position="615"/>
    </location>
</feature>
<keyword evidence="16" id="KW-1185">Reference proteome</keyword>
<dbReference type="SUPFAM" id="SSF52540">
    <property type="entry name" value="P-loop containing nucleoside triphosphate hydrolases"/>
    <property type="match status" value="1"/>
</dbReference>
<feature type="domain" description="ABC transmembrane type-1" evidence="14">
    <location>
        <begin position="412"/>
        <end position="650"/>
    </location>
</feature>